<evidence type="ECO:0000313" key="14">
    <source>
        <dbReference type="EMBL" id="GMR50147.1"/>
    </source>
</evidence>
<dbReference type="InterPro" id="IPR029063">
    <property type="entry name" value="SAM-dependent_MTases_sf"/>
</dbReference>
<evidence type="ECO:0000256" key="2">
    <source>
        <dbReference type="ARBA" id="ARBA00009026"/>
    </source>
</evidence>
<comment type="caution">
    <text evidence="14">The sequence shown here is derived from an EMBL/GenBank/DDBJ whole genome shotgun (WGS) entry which is preliminary data.</text>
</comment>
<accession>A0AAN5CT69</accession>
<dbReference type="AlphaFoldDB" id="A0AAN5CT69"/>
<evidence type="ECO:0000256" key="9">
    <source>
        <dbReference type="ARBA" id="ARBA00022884"/>
    </source>
</evidence>
<keyword evidence="15" id="KW-1185">Reference proteome</keyword>
<feature type="region of interest" description="Disordered" evidence="13">
    <location>
        <begin position="41"/>
        <end position="65"/>
    </location>
</feature>
<dbReference type="GO" id="GO:0001510">
    <property type="term" value="P:RNA methylation"/>
    <property type="evidence" value="ECO:0007669"/>
    <property type="project" value="InterPro"/>
</dbReference>
<evidence type="ECO:0000256" key="4">
    <source>
        <dbReference type="ARBA" id="ARBA00022603"/>
    </source>
</evidence>
<evidence type="ECO:0000256" key="7">
    <source>
        <dbReference type="ARBA" id="ARBA00022723"/>
    </source>
</evidence>
<evidence type="ECO:0000256" key="3">
    <source>
        <dbReference type="ARBA" id="ARBA00021330"/>
    </source>
</evidence>
<evidence type="ECO:0000256" key="13">
    <source>
        <dbReference type="SAM" id="MobiDB-lite"/>
    </source>
</evidence>
<dbReference type="GO" id="GO:0005634">
    <property type="term" value="C:nucleus"/>
    <property type="evidence" value="ECO:0007669"/>
    <property type="project" value="TreeGrafter"/>
</dbReference>
<organism evidence="14 15">
    <name type="scientific">Pristionchus mayeri</name>
    <dbReference type="NCBI Taxonomy" id="1317129"/>
    <lineage>
        <taxon>Eukaryota</taxon>
        <taxon>Metazoa</taxon>
        <taxon>Ecdysozoa</taxon>
        <taxon>Nematoda</taxon>
        <taxon>Chromadorea</taxon>
        <taxon>Rhabditida</taxon>
        <taxon>Rhabditina</taxon>
        <taxon>Diplogasteromorpha</taxon>
        <taxon>Diplogasteroidea</taxon>
        <taxon>Neodiplogasteridae</taxon>
        <taxon>Pristionchus</taxon>
    </lineage>
</organism>
<evidence type="ECO:0000256" key="1">
    <source>
        <dbReference type="ARBA" id="ARBA00001946"/>
    </source>
</evidence>
<proteinExistence type="inferred from homology"/>
<evidence type="ECO:0000256" key="5">
    <source>
        <dbReference type="ARBA" id="ARBA00022679"/>
    </source>
</evidence>
<feature type="non-terminal residue" evidence="14">
    <location>
        <position position="1"/>
    </location>
</feature>
<name>A0AAN5CT69_9BILA</name>
<gene>
    <name evidence="14" type="ORF">PMAYCL1PPCAC_20342</name>
</gene>
<evidence type="ECO:0000256" key="6">
    <source>
        <dbReference type="ARBA" id="ARBA00022691"/>
    </source>
</evidence>
<comment type="cofactor">
    <cofactor evidence="1">
        <name>Mg(2+)</name>
        <dbReference type="ChEBI" id="CHEBI:18420"/>
    </cofactor>
</comment>
<dbReference type="EMBL" id="BTRK01000004">
    <property type="protein sequence ID" value="GMR50147.1"/>
    <property type="molecule type" value="Genomic_DNA"/>
</dbReference>
<keyword evidence="9" id="KW-0694">RNA-binding</keyword>
<keyword evidence="5" id="KW-0808">Transferase</keyword>
<sequence length="421" mass="48241">LNLFKIRLDITYMVKYDAWDTAIDLNDLLKSYIRIEQRQRDEPVTLDLPPPPEKPPVVEGSHPQQQRFFDPPLQHQRNVQAYYLLSRNGCEKLAILGCGELSFEKYALRDLADRGIRHIVSVDVDEKPLSSGLHYLGRYLDDQEHYTVKRTSEPIHVEVYKGDLLAPSPVLSNIDVAISTEVIEHMPLEKATELLKCVLDKIHPKLYILSTPNFEFNVVFNKQSSFRHDDHHFEFTRKQFKEWLSENVCTPYKYEVYYVGRLDGHEHLDGATQFAKIWREDGIASPAITENEGTYQKVGDFVYRTSYFRLVEAVVVGAFKKFIEAFPFDPAHQTSVGTLHFWRISIAKIMEFATNPTIEIDESDAMMMLTSLFNLTCYKSVDPETGNPAITLPNGTSKQAVLGAIARMFSDDSDGVPKRLD</sequence>
<keyword evidence="6" id="KW-0949">S-adenosyl-L-methionine</keyword>
<dbReference type="GO" id="GO:0090486">
    <property type="term" value="F:small RNA 2'-O-methyltransferase activity"/>
    <property type="evidence" value="ECO:0007669"/>
    <property type="project" value="UniProtKB-EC"/>
</dbReference>
<dbReference type="GO" id="GO:0005737">
    <property type="term" value="C:cytoplasm"/>
    <property type="evidence" value="ECO:0007669"/>
    <property type="project" value="TreeGrafter"/>
</dbReference>
<dbReference type="PANTHER" id="PTHR21404">
    <property type="entry name" value="HEN1"/>
    <property type="match status" value="1"/>
</dbReference>
<dbReference type="Gene3D" id="3.40.50.150">
    <property type="entry name" value="Vaccinia Virus protein VP39"/>
    <property type="match status" value="1"/>
</dbReference>
<keyword evidence="4" id="KW-0489">Methyltransferase</keyword>
<dbReference type="GO" id="GO:0046872">
    <property type="term" value="F:metal ion binding"/>
    <property type="evidence" value="ECO:0007669"/>
    <property type="project" value="UniProtKB-KW"/>
</dbReference>
<comment type="similarity">
    <text evidence="2">Belongs to the methyltransferase superfamily. HEN1 family.</text>
</comment>
<dbReference type="Proteomes" id="UP001328107">
    <property type="component" value="Unassembled WGS sequence"/>
</dbReference>
<dbReference type="SUPFAM" id="SSF53335">
    <property type="entry name" value="S-adenosyl-L-methionine-dependent methyltransferases"/>
    <property type="match status" value="1"/>
</dbReference>
<dbReference type="GO" id="GO:0003723">
    <property type="term" value="F:RNA binding"/>
    <property type="evidence" value="ECO:0007669"/>
    <property type="project" value="UniProtKB-KW"/>
</dbReference>
<evidence type="ECO:0000313" key="15">
    <source>
        <dbReference type="Proteomes" id="UP001328107"/>
    </source>
</evidence>
<reference evidence="15" key="1">
    <citation type="submission" date="2022-10" db="EMBL/GenBank/DDBJ databases">
        <title>Genome assembly of Pristionchus species.</title>
        <authorList>
            <person name="Yoshida K."/>
            <person name="Sommer R.J."/>
        </authorList>
    </citation>
    <scope>NUCLEOTIDE SEQUENCE [LARGE SCALE GENOMIC DNA]</scope>
    <source>
        <strain evidence="15">RS5460</strain>
    </source>
</reference>
<keyword evidence="8" id="KW-0460">Magnesium</keyword>
<evidence type="ECO:0000256" key="12">
    <source>
        <dbReference type="ARBA" id="ARBA00048418"/>
    </source>
</evidence>
<dbReference type="EC" id="2.1.1.386" evidence="11"/>
<dbReference type="GO" id="GO:0030422">
    <property type="term" value="P:siRNA processing"/>
    <property type="evidence" value="ECO:0007669"/>
    <property type="project" value="TreeGrafter"/>
</dbReference>
<evidence type="ECO:0000256" key="8">
    <source>
        <dbReference type="ARBA" id="ARBA00022842"/>
    </source>
</evidence>
<dbReference type="GO" id="GO:0034587">
    <property type="term" value="P:piRNA processing"/>
    <property type="evidence" value="ECO:0007669"/>
    <property type="project" value="TreeGrafter"/>
</dbReference>
<keyword evidence="7" id="KW-0479">Metal-binding</keyword>
<comment type="catalytic activity">
    <reaction evidence="12">
        <text>small RNA 3'-end nucleotide + S-adenosyl-L-methionine = small RNA 3'-end 2'-O-methylnucleotide + S-adenosyl-L-homocysteine + H(+)</text>
        <dbReference type="Rhea" id="RHEA:37887"/>
        <dbReference type="Rhea" id="RHEA-COMP:10415"/>
        <dbReference type="Rhea" id="RHEA-COMP:10416"/>
        <dbReference type="ChEBI" id="CHEBI:15378"/>
        <dbReference type="ChEBI" id="CHEBI:57856"/>
        <dbReference type="ChEBI" id="CHEBI:59789"/>
        <dbReference type="ChEBI" id="CHEBI:74896"/>
        <dbReference type="ChEBI" id="CHEBI:74898"/>
        <dbReference type="EC" id="2.1.1.386"/>
    </reaction>
</comment>
<protein>
    <recommendedName>
        <fullName evidence="3">Small RNA 2'-O-methyltransferase</fullName>
        <ecNumber evidence="11">2.1.1.386</ecNumber>
    </recommendedName>
</protein>
<evidence type="ECO:0000256" key="11">
    <source>
        <dbReference type="ARBA" id="ARBA00035025"/>
    </source>
</evidence>
<dbReference type="PANTHER" id="PTHR21404:SF3">
    <property type="entry name" value="SMALL RNA 2'-O-METHYLTRANSFERASE"/>
    <property type="match status" value="1"/>
</dbReference>
<dbReference type="InterPro" id="IPR026610">
    <property type="entry name" value="Hen1"/>
</dbReference>
<evidence type="ECO:0000256" key="10">
    <source>
        <dbReference type="ARBA" id="ARBA00023158"/>
    </source>
</evidence>
<keyword evidence="10" id="KW-0943">RNA-mediated gene silencing</keyword>